<proteinExistence type="predicted"/>
<name>A0A4Z2HX93_9TELE</name>
<evidence type="ECO:0000256" key="1">
    <source>
        <dbReference type="SAM" id="MobiDB-lite"/>
    </source>
</evidence>
<gene>
    <name evidence="3" type="ORF">EYF80_019336</name>
</gene>
<feature type="compositionally biased region" description="Basic and acidic residues" evidence="1">
    <location>
        <begin position="53"/>
        <end position="62"/>
    </location>
</feature>
<feature type="transmembrane region" description="Helical" evidence="2">
    <location>
        <begin position="18"/>
        <end position="36"/>
    </location>
</feature>
<evidence type="ECO:0000313" key="3">
    <source>
        <dbReference type="EMBL" id="TNN70459.1"/>
    </source>
</evidence>
<feature type="region of interest" description="Disordered" evidence="1">
    <location>
        <begin position="53"/>
        <end position="75"/>
    </location>
</feature>
<accession>A0A4Z2HX93</accession>
<keyword evidence="4" id="KW-1185">Reference proteome</keyword>
<comment type="caution">
    <text evidence="3">The sequence shown here is derived from an EMBL/GenBank/DDBJ whole genome shotgun (WGS) entry which is preliminary data.</text>
</comment>
<protein>
    <submittedName>
        <fullName evidence="3">Uncharacterized protein</fullName>
    </submittedName>
</protein>
<keyword evidence="2" id="KW-0472">Membrane</keyword>
<dbReference type="AlphaFoldDB" id="A0A4Z2HX93"/>
<evidence type="ECO:0000256" key="2">
    <source>
        <dbReference type="SAM" id="Phobius"/>
    </source>
</evidence>
<evidence type="ECO:0000313" key="4">
    <source>
        <dbReference type="Proteomes" id="UP000314294"/>
    </source>
</evidence>
<keyword evidence="2" id="KW-1133">Transmembrane helix</keyword>
<sequence length="75" mass="8229">MKDRTYSVRNKFPREGELLLGFALSFLNILYVQVVVAPDGTIVHLKGAIDTERHHSVAEPDSRPSTGVHGAEATL</sequence>
<keyword evidence="2" id="KW-0812">Transmembrane</keyword>
<organism evidence="3 4">
    <name type="scientific">Liparis tanakae</name>
    <name type="common">Tanaka's snailfish</name>
    <dbReference type="NCBI Taxonomy" id="230148"/>
    <lineage>
        <taxon>Eukaryota</taxon>
        <taxon>Metazoa</taxon>
        <taxon>Chordata</taxon>
        <taxon>Craniata</taxon>
        <taxon>Vertebrata</taxon>
        <taxon>Euteleostomi</taxon>
        <taxon>Actinopterygii</taxon>
        <taxon>Neopterygii</taxon>
        <taxon>Teleostei</taxon>
        <taxon>Neoteleostei</taxon>
        <taxon>Acanthomorphata</taxon>
        <taxon>Eupercaria</taxon>
        <taxon>Perciformes</taxon>
        <taxon>Cottioidei</taxon>
        <taxon>Cottales</taxon>
        <taxon>Liparidae</taxon>
        <taxon>Liparis</taxon>
    </lineage>
</organism>
<reference evidence="3 4" key="1">
    <citation type="submission" date="2019-03" db="EMBL/GenBank/DDBJ databases">
        <title>First draft genome of Liparis tanakae, snailfish: a comprehensive survey of snailfish specific genes.</title>
        <authorList>
            <person name="Kim W."/>
            <person name="Song I."/>
            <person name="Jeong J.-H."/>
            <person name="Kim D."/>
            <person name="Kim S."/>
            <person name="Ryu S."/>
            <person name="Song J.Y."/>
            <person name="Lee S.K."/>
        </authorList>
    </citation>
    <scope>NUCLEOTIDE SEQUENCE [LARGE SCALE GENOMIC DNA]</scope>
    <source>
        <tissue evidence="3">Muscle</tissue>
    </source>
</reference>
<dbReference type="Proteomes" id="UP000314294">
    <property type="component" value="Unassembled WGS sequence"/>
</dbReference>
<dbReference type="EMBL" id="SRLO01000163">
    <property type="protein sequence ID" value="TNN70459.1"/>
    <property type="molecule type" value="Genomic_DNA"/>
</dbReference>